<evidence type="ECO:0000313" key="3">
    <source>
        <dbReference type="EMBL" id="KNC97874.1"/>
    </source>
</evidence>
<reference evidence="3 4" key="1">
    <citation type="submission" date="2009-08" db="EMBL/GenBank/DDBJ databases">
        <title>The Genome Sequence of Spizellomyces punctatus strain DAOM BR117.</title>
        <authorList>
            <consortium name="The Broad Institute Genome Sequencing Platform"/>
            <person name="Russ C."/>
            <person name="Cuomo C."/>
            <person name="Shea T."/>
            <person name="Young S.K."/>
            <person name="Zeng Q."/>
            <person name="Koehrsen M."/>
            <person name="Haas B."/>
            <person name="Borodovsky M."/>
            <person name="Guigo R."/>
            <person name="Alvarado L."/>
            <person name="Berlin A."/>
            <person name="Bochicchio J."/>
            <person name="Borenstein D."/>
            <person name="Chapman S."/>
            <person name="Chen Z."/>
            <person name="Engels R."/>
            <person name="Freedman E."/>
            <person name="Gellesch M."/>
            <person name="Goldberg J."/>
            <person name="Griggs A."/>
            <person name="Gujja S."/>
            <person name="Heiman D."/>
            <person name="Hepburn T."/>
            <person name="Howarth C."/>
            <person name="Jen D."/>
            <person name="Larson L."/>
            <person name="Lewis B."/>
            <person name="Mehta T."/>
            <person name="Park D."/>
            <person name="Pearson M."/>
            <person name="Roberts A."/>
            <person name="Saif S."/>
            <person name="Shenoy N."/>
            <person name="Sisk P."/>
            <person name="Stolte C."/>
            <person name="Sykes S."/>
            <person name="Thomson T."/>
            <person name="Walk T."/>
            <person name="White J."/>
            <person name="Yandava C."/>
            <person name="Burger G."/>
            <person name="Gray M.W."/>
            <person name="Holland P.W.H."/>
            <person name="King N."/>
            <person name="Lang F.B.F."/>
            <person name="Roger A.J."/>
            <person name="Ruiz-Trillo I."/>
            <person name="Lander E."/>
            <person name="Nusbaum C."/>
        </authorList>
    </citation>
    <scope>NUCLEOTIDE SEQUENCE [LARGE SCALE GENOMIC DNA]</scope>
    <source>
        <strain evidence="3 4">DAOM BR117</strain>
    </source>
</reference>
<feature type="compositionally biased region" description="Polar residues" evidence="1">
    <location>
        <begin position="690"/>
        <end position="701"/>
    </location>
</feature>
<dbReference type="InterPro" id="IPR019748">
    <property type="entry name" value="FERM_central"/>
</dbReference>
<feature type="region of interest" description="Disordered" evidence="1">
    <location>
        <begin position="1"/>
        <end position="31"/>
    </location>
</feature>
<name>A0A0L0HAE4_SPIPD</name>
<dbReference type="Proteomes" id="UP000053201">
    <property type="component" value="Unassembled WGS sequence"/>
</dbReference>
<dbReference type="InterPro" id="IPR051594">
    <property type="entry name" value="KRIT1/FRMD8"/>
</dbReference>
<dbReference type="PANTHER" id="PTHR13283">
    <property type="entry name" value="KREV INTERACTION TRAPPED 1-RELATED"/>
    <property type="match status" value="1"/>
</dbReference>
<feature type="region of interest" description="Disordered" evidence="1">
    <location>
        <begin position="601"/>
        <end position="630"/>
    </location>
</feature>
<dbReference type="InParanoid" id="A0A0L0HAE4"/>
<dbReference type="GeneID" id="27690137"/>
<dbReference type="InterPro" id="IPR014352">
    <property type="entry name" value="FERM/acyl-CoA-bd_prot_sf"/>
</dbReference>
<dbReference type="InterPro" id="IPR011993">
    <property type="entry name" value="PH-like_dom_sf"/>
</dbReference>
<feature type="compositionally biased region" description="Polar residues" evidence="1">
    <location>
        <begin position="417"/>
        <end position="429"/>
    </location>
</feature>
<dbReference type="GO" id="GO:0005886">
    <property type="term" value="C:plasma membrane"/>
    <property type="evidence" value="ECO:0007669"/>
    <property type="project" value="TreeGrafter"/>
</dbReference>
<dbReference type="RefSeq" id="XP_016605914.1">
    <property type="nucleotide sequence ID" value="XM_016755061.1"/>
</dbReference>
<dbReference type="Gene3D" id="2.30.29.30">
    <property type="entry name" value="Pleckstrin-homology domain (PH domain)/Phosphotyrosine-binding domain (PTB)"/>
    <property type="match status" value="1"/>
</dbReference>
<feature type="domain" description="FERM" evidence="2">
    <location>
        <begin position="64"/>
        <end position="426"/>
    </location>
</feature>
<protein>
    <recommendedName>
        <fullName evidence="2">FERM domain-containing protein</fullName>
    </recommendedName>
</protein>
<dbReference type="SMART" id="SM00295">
    <property type="entry name" value="B41"/>
    <property type="match status" value="1"/>
</dbReference>
<dbReference type="InterPro" id="IPR019749">
    <property type="entry name" value="Band_41_domain"/>
</dbReference>
<feature type="compositionally biased region" description="Basic and acidic residues" evidence="1">
    <location>
        <begin position="1"/>
        <end position="13"/>
    </location>
</feature>
<dbReference type="PANTHER" id="PTHR13283:SF10">
    <property type="entry name" value="FERM DOMAIN-CONTAINING PROTEIN 8"/>
    <property type="match status" value="1"/>
</dbReference>
<dbReference type="Pfam" id="PF00373">
    <property type="entry name" value="FERM_M"/>
    <property type="match status" value="1"/>
</dbReference>
<evidence type="ECO:0000259" key="2">
    <source>
        <dbReference type="PROSITE" id="PS50057"/>
    </source>
</evidence>
<keyword evidence="4" id="KW-1185">Reference proteome</keyword>
<gene>
    <name evidence="3" type="ORF">SPPG_06867</name>
</gene>
<dbReference type="InterPro" id="IPR000299">
    <property type="entry name" value="FERM_domain"/>
</dbReference>
<evidence type="ECO:0000256" key="1">
    <source>
        <dbReference type="SAM" id="MobiDB-lite"/>
    </source>
</evidence>
<organism evidence="3 4">
    <name type="scientific">Spizellomyces punctatus (strain DAOM BR117)</name>
    <dbReference type="NCBI Taxonomy" id="645134"/>
    <lineage>
        <taxon>Eukaryota</taxon>
        <taxon>Fungi</taxon>
        <taxon>Fungi incertae sedis</taxon>
        <taxon>Chytridiomycota</taxon>
        <taxon>Chytridiomycota incertae sedis</taxon>
        <taxon>Chytridiomycetes</taxon>
        <taxon>Spizellomycetales</taxon>
        <taxon>Spizellomycetaceae</taxon>
        <taxon>Spizellomyces</taxon>
    </lineage>
</organism>
<dbReference type="STRING" id="645134.A0A0L0HAE4"/>
<accession>A0A0L0HAE4</accession>
<evidence type="ECO:0000313" key="4">
    <source>
        <dbReference type="Proteomes" id="UP000053201"/>
    </source>
</evidence>
<proteinExistence type="predicted"/>
<dbReference type="VEuPathDB" id="FungiDB:SPPG_06867"/>
<dbReference type="SUPFAM" id="SSF47031">
    <property type="entry name" value="Second domain of FERM"/>
    <property type="match status" value="1"/>
</dbReference>
<feature type="compositionally biased region" description="Low complexity" evidence="1">
    <location>
        <begin position="398"/>
        <end position="416"/>
    </location>
</feature>
<dbReference type="Gene3D" id="1.20.80.10">
    <property type="match status" value="1"/>
</dbReference>
<dbReference type="PROSITE" id="PS50057">
    <property type="entry name" value="FERM_3"/>
    <property type="match status" value="1"/>
</dbReference>
<dbReference type="Gene3D" id="3.10.20.90">
    <property type="entry name" value="Phosphatidylinositol 3-kinase Catalytic Subunit, Chain A, domain 1"/>
    <property type="match status" value="1"/>
</dbReference>
<dbReference type="EMBL" id="KQ257462">
    <property type="protein sequence ID" value="KNC97874.1"/>
    <property type="molecule type" value="Genomic_DNA"/>
</dbReference>
<dbReference type="AlphaFoldDB" id="A0A0L0HAE4"/>
<dbReference type="eggNOG" id="KOG4335">
    <property type="taxonomic scope" value="Eukaryota"/>
</dbReference>
<feature type="region of interest" description="Disordered" evidence="1">
    <location>
        <begin position="674"/>
        <end position="726"/>
    </location>
</feature>
<dbReference type="CDD" id="cd14473">
    <property type="entry name" value="FERM_B-lobe"/>
    <property type="match status" value="1"/>
</dbReference>
<dbReference type="InterPro" id="IPR035963">
    <property type="entry name" value="FERM_2"/>
</dbReference>
<sequence>MKLFNKNKDRLERQNSNPLLAEQALQRKNPAKKIIERGPEAAREAHWQPPLQRHIKPDDGSEFVTIRVRILNGDAEHDFNAKFPAGQLLGQRVCNIIADREGLPPEARKMFALWVVGKDLELQVQPDLDIFSLMNKWNTLVLDFTHYPEAIDPTHAINRHWFVYRREATVTKSFERRFTDDPTVRLLYGEAKRNVMTGRYVCPLEDAVSLGGIMLALATGPYDRLRHPDGYILKNDYWKTLIPMRLHGELKPQEWEDCLRNEHGKHKGRPVEALRMMYLEFVREFACYGCSFFPCCKLRPPAGFFEFRLQRWMVGISTDGLVVLDQDKNGYAFAEQWENLTVKRSTDRIILRWKDKETEKPKKLKLFTPQAQMIQNLALRAKYVALKTQHEAEENARSPLVPATPVSASSSSNSTVQTRRASIQASSLGSGSGIQVRGFTYGDPSASGSTSQGMPRGASNRDMKGWDMPPVYEDALRRSQLDLGPDMTNDPGKSYVYGAQKQQPASFEAARVRPPSLIVSNGEGSSYSTAAAHLPPRMEQYAHLIDGTGPTSELDAVDAMLVSAVADLDNYAPSAPPSAPPMDVLSPHAYAQTPNPAGIRQSVSTGNERPALSSFSRSPSSNATQPLNTFANSRRPSMMAFTAMQGQAEDASRAPQKQALGAFANARKPSITALSAFSPPGADNALADSSRLQESPLQQPSHLGPAVPSNRGPISRRASMRQSSFSDAAHAIPETSVYTSSYVAVSHTPDVFTAVENSGSRPSSFQAGTFGQAQSNISRDTSFNYQKPSITPSRSRSSSIVSAIAGAFKDTGVRRGADAGPDFAAALNHYL</sequence>
<dbReference type="OrthoDB" id="2142533at2759"/>
<feature type="region of interest" description="Disordered" evidence="1">
    <location>
        <begin position="393"/>
        <end position="465"/>
    </location>
</feature>